<organism evidence="2 3">
    <name type="scientific">Coccomyxa viridis</name>
    <dbReference type="NCBI Taxonomy" id="1274662"/>
    <lineage>
        <taxon>Eukaryota</taxon>
        <taxon>Viridiplantae</taxon>
        <taxon>Chlorophyta</taxon>
        <taxon>core chlorophytes</taxon>
        <taxon>Trebouxiophyceae</taxon>
        <taxon>Trebouxiophyceae incertae sedis</taxon>
        <taxon>Coccomyxaceae</taxon>
        <taxon>Coccomyxa</taxon>
    </lineage>
</organism>
<evidence type="ECO:0000313" key="3">
    <source>
        <dbReference type="Proteomes" id="UP001497392"/>
    </source>
</evidence>
<dbReference type="EMBL" id="CAXHTA020000019">
    <property type="protein sequence ID" value="CAL5228871.1"/>
    <property type="molecule type" value="Genomic_DNA"/>
</dbReference>
<evidence type="ECO:0000313" key="2">
    <source>
        <dbReference type="EMBL" id="CAL5228871.1"/>
    </source>
</evidence>
<accession>A0ABP1G9I3</accession>
<evidence type="ECO:0000256" key="1">
    <source>
        <dbReference type="SAM" id="MobiDB-lite"/>
    </source>
</evidence>
<reference evidence="2 3" key="1">
    <citation type="submission" date="2024-06" db="EMBL/GenBank/DDBJ databases">
        <authorList>
            <person name="Kraege A."/>
            <person name="Thomma B."/>
        </authorList>
    </citation>
    <scope>NUCLEOTIDE SEQUENCE [LARGE SCALE GENOMIC DNA]</scope>
</reference>
<proteinExistence type="predicted"/>
<comment type="caution">
    <text evidence="2">The sequence shown here is derived from an EMBL/GenBank/DDBJ whole genome shotgun (WGS) entry which is preliminary data.</text>
</comment>
<dbReference type="Proteomes" id="UP001497392">
    <property type="component" value="Unassembled WGS sequence"/>
</dbReference>
<feature type="region of interest" description="Disordered" evidence="1">
    <location>
        <begin position="288"/>
        <end position="329"/>
    </location>
</feature>
<protein>
    <submittedName>
        <fullName evidence="2">G12084 protein</fullName>
    </submittedName>
</protein>
<gene>
    <name evidence="2" type="primary">g12084</name>
    <name evidence="2" type="ORF">VP750_LOCUS10777</name>
</gene>
<keyword evidence="3" id="KW-1185">Reference proteome</keyword>
<name>A0ABP1G9I3_9CHLO</name>
<sequence length="329" mass="36460">MAYAVARLEELRKAINSVRPDKPELVASFSAEEFQILLEAGFGSADDFGDAGAETLRELGLDEARVNDLIPGSWPSDLGSLGRLLRAPLPDAEFIGLPNFRPYHGKHFETHPTKVEEWPGWEEEVKARLQNGTQGWVKRVTRWQLIEGQLKGGQRNHWRGTCLSSVWLRPSGPIQGWGTFYRPLCADPEQWSMPALWTAWKDGKTVHDAVVAEKVEDALAEALGFMSRSGHVTGTISTYFHTWLLKTDKKGVVKVTPAIRHDQKGTRTEVSVTEMLLYSALSNIYSKDKEPYPTAKSAGAAPSSCKSVKASEKRARKSVNERSAGSTNV</sequence>